<comment type="similarity">
    <text evidence="2">Belongs to the ninjurin family.</text>
</comment>
<evidence type="ECO:0000256" key="6">
    <source>
        <dbReference type="ARBA" id="ARBA00023136"/>
    </source>
</evidence>
<keyword evidence="10" id="KW-1185">Reference proteome</keyword>
<keyword evidence="6 8" id="KW-0472">Membrane</keyword>
<accession>A0AAV1Z3W9</accession>
<feature type="region of interest" description="Disordered" evidence="7">
    <location>
        <begin position="1"/>
        <end position="27"/>
    </location>
</feature>
<organism evidence="9 10">
    <name type="scientific">Larinioides sclopetarius</name>
    <dbReference type="NCBI Taxonomy" id="280406"/>
    <lineage>
        <taxon>Eukaryota</taxon>
        <taxon>Metazoa</taxon>
        <taxon>Ecdysozoa</taxon>
        <taxon>Arthropoda</taxon>
        <taxon>Chelicerata</taxon>
        <taxon>Arachnida</taxon>
        <taxon>Araneae</taxon>
        <taxon>Araneomorphae</taxon>
        <taxon>Entelegynae</taxon>
        <taxon>Araneoidea</taxon>
        <taxon>Araneidae</taxon>
        <taxon>Larinioides</taxon>
    </lineage>
</organism>
<feature type="transmembrane region" description="Helical" evidence="8">
    <location>
        <begin position="72"/>
        <end position="96"/>
    </location>
</feature>
<reference evidence="9 10" key="1">
    <citation type="submission" date="2024-04" db="EMBL/GenBank/DDBJ databases">
        <authorList>
            <person name="Rising A."/>
            <person name="Reimegard J."/>
            <person name="Sonavane S."/>
            <person name="Akerstrom W."/>
            <person name="Nylinder S."/>
            <person name="Hedman E."/>
            <person name="Kallberg Y."/>
        </authorList>
    </citation>
    <scope>NUCLEOTIDE SEQUENCE [LARGE SCALE GENOMIC DNA]</scope>
</reference>
<dbReference type="GO" id="GO:0042246">
    <property type="term" value="P:tissue regeneration"/>
    <property type="evidence" value="ECO:0007669"/>
    <property type="project" value="InterPro"/>
</dbReference>
<evidence type="ECO:0000256" key="3">
    <source>
        <dbReference type="ARBA" id="ARBA00022692"/>
    </source>
</evidence>
<keyword evidence="3 8" id="KW-0812">Transmembrane</keyword>
<dbReference type="Pfam" id="PF04923">
    <property type="entry name" value="Ninjurin"/>
    <property type="match status" value="1"/>
</dbReference>
<evidence type="ECO:0000256" key="7">
    <source>
        <dbReference type="SAM" id="MobiDB-lite"/>
    </source>
</evidence>
<dbReference type="PANTHER" id="PTHR12316">
    <property type="entry name" value="NINJURIN-RELATED"/>
    <property type="match status" value="1"/>
</dbReference>
<dbReference type="Proteomes" id="UP001497382">
    <property type="component" value="Unassembled WGS sequence"/>
</dbReference>
<keyword evidence="5 8" id="KW-1133">Transmembrane helix</keyword>
<evidence type="ECO:0000256" key="2">
    <source>
        <dbReference type="ARBA" id="ARBA00008141"/>
    </source>
</evidence>
<name>A0AAV1Z3W9_9ARAC</name>
<evidence type="ECO:0000256" key="5">
    <source>
        <dbReference type="ARBA" id="ARBA00022989"/>
    </source>
</evidence>
<evidence type="ECO:0000313" key="10">
    <source>
        <dbReference type="Proteomes" id="UP001497382"/>
    </source>
</evidence>
<comment type="subcellular location">
    <subcellularLocation>
        <location evidence="1">Membrane</location>
        <topology evidence="1">Multi-pass membrane protein</topology>
    </subcellularLocation>
</comment>
<evidence type="ECO:0000256" key="8">
    <source>
        <dbReference type="SAM" id="Phobius"/>
    </source>
</evidence>
<evidence type="ECO:0000256" key="1">
    <source>
        <dbReference type="ARBA" id="ARBA00004141"/>
    </source>
</evidence>
<dbReference type="InterPro" id="IPR007007">
    <property type="entry name" value="Ninjurin"/>
</dbReference>
<dbReference type="EMBL" id="CAXIEN010000015">
    <property type="protein sequence ID" value="CAL1265025.1"/>
    <property type="molecule type" value="Genomic_DNA"/>
</dbReference>
<gene>
    <name evidence="9" type="ORF">LARSCL_LOCUS2290</name>
</gene>
<feature type="compositionally biased region" description="Basic and acidic residues" evidence="7">
    <location>
        <begin position="11"/>
        <end position="27"/>
    </location>
</feature>
<evidence type="ECO:0000256" key="4">
    <source>
        <dbReference type="ARBA" id="ARBA00022889"/>
    </source>
</evidence>
<comment type="caution">
    <text evidence="9">The sequence shown here is derived from an EMBL/GenBank/DDBJ whole genome shotgun (WGS) entry which is preliminary data.</text>
</comment>
<sequence length="176" mass="20317">MSTEPELLFRMPREREREREREHDHEKSCPLDANIYATRKTVAQGMMDIALLTANASQLKHVLATADTHDYYLINLVLIGSSMTLQILVGILLVVVGRWNINKRKEQSVANVTNNVIVILIFLITVVNVLITAFGDEEPDYVITQKHWQEPRKEYISDDMHRLDRELKSTLNTTEM</sequence>
<keyword evidence="4" id="KW-0130">Cell adhesion</keyword>
<dbReference type="PANTHER" id="PTHR12316:SF17">
    <property type="entry name" value="NINJURIN C, ISOFORM D"/>
    <property type="match status" value="1"/>
</dbReference>
<feature type="transmembrane region" description="Helical" evidence="8">
    <location>
        <begin position="116"/>
        <end position="135"/>
    </location>
</feature>
<protein>
    <submittedName>
        <fullName evidence="9">Uncharacterized protein</fullName>
    </submittedName>
</protein>
<evidence type="ECO:0000313" key="9">
    <source>
        <dbReference type="EMBL" id="CAL1265025.1"/>
    </source>
</evidence>
<dbReference type="AlphaFoldDB" id="A0AAV1Z3W9"/>
<dbReference type="GO" id="GO:0007155">
    <property type="term" value="P:cell adhesion"/>
    <property type="evidence" value="ECO:0007669"/>
    <property type="project" value="UniProtKB-KW"/>
</dbReference>
<dbReference type="GO" id="GO:0016020">
    <property type="term" value="C:membrane"/>
    <property type="evidence" value="ECO:0007669"/>
    <property type="project" value="UniProtKB-SubCell"/>
</dbReference>
<proteinExistence type="inferred from homology"/>